<evidence type="ECO:0000256" key="3">
    <source>
        <dbReference type="ARBA" id="ARBA00007441"/>
    </source>
</evidence>
<dbReference type="OrthoDB" id="9808770at2"/>
<dbReference type="GO" id="GO:0030170">
    <property type="term" value="F:pyridoxal phosphate binding"/>
    <property type="evidence" value="ECO:0007669"/>
    <property type="project" value="InterPro"/>
</dbReference>
<dbReference type="PANTHER" id="PTHR46577:SF2">
    <property type="entry name" value="TRANSCRIPTIONAL REGULATORY PROTEIN"/>
    <property type="match status" value="1"/>
</dbReference>
<dbReference type="InterPro" id="IPR000524">
    <property type="entry name" value="Tscrpt_reg_HTH_GntR"/>
</dbReference>
<dbReference type="RefSeq" id="WP_013840629.1">
    <property type="nucleotide sequence ID" value="NC_015589.1"/>
</dbReference>
<dbReference type="InterPro" id="IPR036390">
    <property type="entry name" value="WH_DNA-bd_sf"/>
</dbReference>
<dbReference type="eggNOG" id="COG1167">
    <property type="taxonomic scope" value="Bacteria"/>
</dbReference>
<organism evidence="12 13">
    <name type="scientific">Desulforamulus ruminis (strain ATCC 23193 / DSM 2154 / NCIMB 8452 / DL)</name>
    <name type="common">Desulfotomaculum ruminis</name>
    <dbReference type="NCBI Taxonomy" id="696281"/>
    <lineage>
        <taxon>Bacteria</taxon>
        <taxon>Bacillati</taxon>
        <taxon>Bacillota</taxon>
        <taxon>Clostridia</taxon>
        <taxon>Eubacteriales</taxon>
        <taxon>Peptococcaceae</taxon>
        <taxon>Desulforamulus</taxon>
    </lineage>
</organism>
<keyword evidence="8" id="KW-0805">Transcription regulation</keyword>
<comment type="cofactor">
    <cofactor evidence="1">
        <name>pyridoxal 5'-phosphate</name>
        <dbReference type="ChEBI" id="CHEBI:597326"/>
    </cofactor>
</comment>
<dbReference type="STRING" id="696281.Desru_0569"/>
<dbReference type="GO" id="GO:0008483">
    <property type="term" value="F:transaminase activity"/>
    <property type="evidence" value="ECO:0007669"/>
    <property type="project" value="UniProtKB-KW"/>
</dbReference>
<dbReference type="InterPro" id="IPR015424">
    <property type="entry name" value="PyrdxlP-dep_Trfase"/>
</dbReference>
<dbReference type="SUPFAM" id="SSF53383">
    <property type="entry name" value="PLP-dependent transferases"/>
    <property type="match status" value="1"/>
</dbReference>
<evidence type="ECO:0000256" key="5">
    <source>
        <dbReference type="ARBA" id="ARBA00022576"/>
    </source>
</evidence>
<gene>
    <name evidence="12" type="ordered locus">Desru_0569</name>
</gene>
<keyword evidence="9" id="KW-0238">DNA-binding</keyword>
<dbReference type="InterPro" id="IPR015421">
    <property type="entry name" value="PyrdxlP-dep_Trfase_major"/>
</dbReference>
<dbReference type="GO" id="GO:0003677">
    <property type="term" value="F:DNA binding"/>
    <property type="evidence" value="ECO:0007669"/>
    <property type="project" value="UniProtKB-KW"/>
</dbReference>
<evidence type="ECO:0000256" key="7">
    <source>
        <dbReference type="ARBA" id="ARBA00022898"/>
    </source>
</evidence>
<dbReference type="CDD" id="cd07377">
    <property type="entry name" value="WHTH_GntR"/>
    <property type="match status" value="1"/>
</dbReference>
<dbReference type="InterPro" id="IPR036388">
    <property type="entry name" value="WH-like_DNA-bd_sf"/>
</dbReference>
<evidence type="ECO:0000256" key="9">
    <source>
        <dbReference type="ARBA" id="ARBA00023125"/>
    </source>
</evidence>
<evidence type="ECO:0000256" key="1">
    <source>
        <dbReference type="ARBA" id="ARBA00001933"/>
    </source>
</evidence>
<reference evidence="13" key="1">
    <citation type="submission" date="2011-05" db="EMBL/GenBank/DDBJ databases">
        <title>Complete sequence of Desulfotomaculum ruminis DSM 2154.</title>
        <authorList>
            <person name="Lucas S."/>
            <person name="Copeland A."/>
            <person name="Lapidus A."/>
            <person name="Cheng J.-F."/>
            <person name="Goodwin L."/>
            <person name="Pitluck S."/>
            <person name="Lu M."/>
            <person name="Detter J.C."/>
            <person name="Han C."/>
            <person name="Tapia R."/>
            <person name="Land M."/>
            <person name="Hauser L."/>
            <person name="Kyrpides N."/>
            <person name="Ivanova N."/>
            <person name="Mikhailova N."/>
            <person name="Pagani I."/>
            <person name="Stams A.J.M."/>
            <person name="Plugge C.M."/>
            <person name="Muyzer G."/>
            <person name="Kuever J."/>
            <person name="Parshina S.N."/>
            <person name="Ivanova A.E."/>
            <person name="Nazina T.N."/>
            <person name="Brambilla E."/>
            <person name="Spring S."/>
            <person name="Klenk H.-P."/>
            <person name="Woyke T."/>
        </authorList>
    </citation>
    <scope>NUCLEOTIDE SEQUENCE [LARGE SCALE GENOMIC DNA]</scope>
    <source>
        <strain evidence="13">ATCC 23193 / DSM 2154 / NCIB 8452 / DL</strain>
    </source>
</reference>
<dbReference type="InterPro" id="IPR051446">
    <property type="entry name" value="HTH_trans_reg/aminotransferase"/>
</dbReference>
<dbReference type="PROSITE" id="PS50949">
    <property type="entry name" value="HTH_GNTR"/>
    <property type="match status" value="1"/>
</dbReference>
<dbReference type="EMBL" id="CP002780">
    <property type="protein sequence ID" value="AEG58854.1"/>
    <property type="molecule type" value="Genomic_DNA"/>
</dbReference>
<name>F6DSN5_DESRL</name>
<evidence type="ECO:0000313" key="12">
    <source>
        <dbReference type="EMBL" id="AEG58854.1"/>
    </source>
</evidence>
<accession>F6DSN5</accession>
<evidence type="ECO:0000256" key="10">
    <source>
        <dbReference type="ARBA" id="ARBA00023163"/>
    </source>
</evidence>
<comment type="similarity">
    <text evidence="3">Belongs to the class-I pyridoxal-phosphate-dependent aminotransferase family.</text>
</comment>
<evidence type="ECO:0000256" key="6">
    <source>
        <dbReference type="ARBA" id="ARBA00022679"/>
    </source>
</evidence>
<dbReference type="SMART" id="SM00345">
    <property type="entry name" value="HTH_GNTR"/>
    <property type="match status" value="1"/>
</dbReference>
<dbReference type="PANTHER" id="PTHR46577">
    <property type="entry name" value="HTH-TYPE TRANSCRIPTIONAL REGULATORY PROTEIN GABR"/>
    <property type="match status" value="1"/>
</dbReference>
<dbReference type="CDD" id="cd00609">
    <property type="entry name" value="AAT_like"/>
    <property type="match status" value="1"/>
</dbReference>
<reference evidence="12 13" key="2">
    <citation type="journal article" date="2012" name="Stand. Genomic Sci.">
        <title>Complete genome sequence of the sulfate-reducing firmicute Desulfotomaculum ruminis type strain (DL(T)).</title>
        <authorList>
            <person name="Spring S."/>
            <person name="Visser M."/>
            <person name="Lu M."/>
            <person name="Copeland A."/>
            <person name="Lapidus A."/>
            <person name="Lucas S."/>
            <person name="Cheng J.F."/>
            <person name="Han C."/>
            <person name="Tapia R."/>
            <person name="Goodwin L.A."/>
            <person name="Pitluck S."/>
            <person name="Ivanova N."/>
            <person name="Land M."/>
            <person name="Hauser L."/>
            <person name="Larimer F."/>
            <person name="Rohde M."/>
            <person name="Goker M."/>
            <person name="Detter J.C."/>
            <person name="Kyrpides N.C."/>
            <person name="Woyke T."/>
            <person name="Schaap P.J."/>
            <person name="Plugge C.M."/>
            <person name="Muyzer G."/>
            <person name="Kuever J."/>
            <person name="Pereira I.A."/>
            <person name="Parshina S.N."/>
            <person name="Bernier-Latmani R."/>
            <person name="Stams A.J."/>
            <person name="Klenk H.P."/>
        </authorList>
    </citation>
    <scope>NUCLEOTIDE SEQUENCE [LARGE SCALE GENOMIC DNA]</scope>
    <source>
        <strain evidence="13">ATCC 23193 / DSM 2154 / NCIB 8452 / DL</strain>
    </source>
</reference>
<dbReference type="Gene3D" id="3.40.640.10">
    <property type="entry name" value="Type I PLP-dependent aspartate aminotransferase-like (Major domain)"/>
    <property type="match status" value="1"/>
</dbReference>
<protein>
    <submittedName>
        <fullName evidence="12">Regulatory protein GntR HTH</fullName>
    </submittedName>
</protein>
<proteinExistence type="inferred from homology"/>
<evidence type="ECO:0000259" key="11">
    <source>
        <dbReference type="PROSITE" id="PS50949"/>
    </source>
</evidence>
<dbReference type="SUPFAM" id="SSF46785">
    <property type="entry name" value="Winged helix' DNA-binding domain"/>
    <property type="match status" value="1"/>
</dbReference>
<evidence type="ECO:0000256" key="8">
    <source>
        <dbReference type="ARBA" id="ARBA00023015"/>
    </source>
</evidence>
<dbReference type="FunFam" id="3.40.640.10:FF:000053">
    <property type="entry name" value="Aminotransferase, class I"/>
    <property type="match status" value="1"/>
</dbReference>
<dbReference type="Gene3D" id="3.90.1150.10">
    <property type="entry name" value="Aspartate Aminotransferase, domain 1"/>
    <property type="match status" value="1"/>
</dbReference>
<dbReference type="AlphaFoldDB" id="F6DSN5"/>
<keyword evidence="5" id="KW-0032">Aminotransferase</keyword>
<sequence>MDLSKYLAGARLDPKTGALYLQISELISGKILNNALPAGTKLPPERELASLFGVSRTTAINAYRHLEQQGMVKTRVGSGTYVAEIFPGTPGQSPGIPWPQLFTPYAQTSFTSTLRELVSNPISSNNISLATGMPDPAFYPVDQLQSLLNDFLHRTDRADFGYIPTEGYTPLRQSLVPYLTKKGINASLENLTVLSGAQQGLYLICKILLSPGDFVVVESPTYLGAIQLFQAAGARLLTLPVSGTFPLSLLEDYLIRYRPKLLYTIPTFHNPTGRLLPENQRKELLQLASRHRMVVLEDDPYSELFYGEPSPPSLKALDPNGGVIYLGTFSKILLPGLRTGFLVAHPSLVNRLAIEKQYNDLHSNNLSQWLVHLLLEEGLLDNHLKFVRREYKKRRDALARAIRRYCGEHLQFDLPEGGFYIWCKLNADVPSSKLLHESIKAGVSFVPGEAFHATPTEGREFRLCFATHPEALLTEGVRRLSKSLDQLSKNGRNRTTPTASYRPII</sequence>
<keyword evidence="6" id="KW-0808">Transferase</keyword>
<dbReference type="Proteomes" id="UP000009234">
    <property type="component" value="Chromosome"/>
</dbReference>
<keyword evidence="7" id="KW-0663">Pyridoxal phosphate</keyword>
<dbReference type="Gene3D" id="1.10.10.10">
    <property type="entry name" value="Winged helix-like DNA-binding domain superfamily/Winged helix DNA-binding domain"/>
    <property type="match status" value="1"/>
</dbReference>
<keyword evidence="10" id="KW-0804">Transcription</keyword>
<dbReference type="InterPro" id="IPR004839">
    <property type="entry name" value="Aminotransferase_I/II_large"/>
</dbReference>
<dbReference type="Pfam" id="PF00155">
    <property type="entry name" value="Aminotran_1_2"/>
    <property type="match status" value="1"/>
</dbReference>
<evidence type="ECO:0000313" key="13">
    <source>
        <dbReference type="Proteomes" id="UP000009234"/>
    </source>
</evidence>
<dbReference type="HOGENOM" id="CLU_017584_0_0_9"/>
<dbReference type="PRINTS" id="PR00035">
    <property type="entry name" value="HTHGNTR"/>
</dbReference>
<dbReference type="GO" id="GO:0003700">
    <property type="term" value="F:DNA-binding transcription factor activity"/>
    <property type="evidence" value="ECO:0007669"/>
    <property type="project" value="InterPro"/>
</dbReference>
<dbReference type="Pfam" id="PF00392">
    <property type="entry name" value="GntR"/>
    <property type="match status" value="1"/>
</dbReference>
<evidence type="ECO:0000256" key="2">
    <source>
        <dbReference type="ARBA" id="ARBA00005384"/>
    </source>
</evidence>
<comment type="similarity">
    <text evidence="2">In the C-terminal section; belongs to the class-I pyridoxal-phosphate-dependent aminotransferase family.</text>
</comment>
<evidence type="ECO:0000256" key="4">
    <source>
        <dbReference type="ARBA" id="ARBA00011738"/>
    </source>
</evidence>
<dbReference type="KEGG" id="dru:Desru_0569"/>
<feature type="domain" description="HTH gntR-type" evidence="11">
    <location>
        <begin position="17"/>
        <end position="85"/>
    </location>
</feature>
<dbReference type="InterPro" id="IPR015422">
    <property type="entry name" value="PyrdxlP-dep_Trfase_small"/>
</dbReference>
<keyword evidence="13" id="KW-1185">Reference proteome</keyword>
<comment type="subunit">
    <text evidence="4">Homodimer.</text>
</comment>